<dbReference type="PRINTS" id="PR00767">
    <property type="entry name" value="DBMONOXGNASE"/>
</dbReference>
<dbReference type="CDD" id="cd09631">
    <property type="entry name" value="DOMON_DOH"/>
    <property type="match status" value="1"/>
</dbReference>
<keyword evidence="8" id="KW-1185">Reference proteome</keyword>
<dbReference type="PANTHER" id="PTHR10157:SF23">
    <property type="entry name" value="MOXD1 HOMOLOG 1"/>
    <property type="match status" value="1"/>
</dbReference>
<evidence type="ECO:0000256" key="5">
    <source>
        <dbReference type="SAM" id="SignalP"/>
    </source>
</evidence>
<evidence type="ECO:0000313" key="7">
    <source>
        <dbReference type="EMBL" id="CAL8068080.1"/>
    </source>
</evidence>
<dbReference type="InterPro" id="IPR000945">
    <property type="entry name" value="DBH-like"/>
</dbReference>
<dbReference type="Gene3D" id="2.60.120.230">
    <property type="match status" value="1"/>
</dbReference>
<accession>A0ABP1PKM3</accession>
<feature type="chain" id="PRO_5045119905" description="DOMON domain-containing protein" evidence="5">
    <location>
        <begin position="21"/>
        <end position="634"/>
    </location>
</feature>
<dbReference type="InterPro" id="IPR005018">
    <property type="entry name" value="DOMON_domain"/>
</dbReference>
<dbReference type="InterPro" id="IPR024548">
    <property type="entry name" value="Cu2_monoox_C"/>
</dbReference>
<keyword evidence="5" id="KW-0732">Signal</keyword>
<dbReference type="Gene3D" id="2.60.40.1210">
    <property type="entry name" value="Cellobiose dehydrogenase, cytochrome domain"/>
    <property type="match status" value="1"/>
</dbReference>
<dbReference type="Proteomes" id="UP001642540">
    <property type="component" value="Unassembled WGS sequence"/>
</dbReference>
<keyword evidence="2" id="KW-1015">Disulfide bond</keyword>
<dbReference type="InterPro" id="IPR014784">
    <property type="entry name" value="Cu2_ascorb_mOase-like_C"/>
</dbReference>
<evidence type="ECO:0000256" key="3">
    <source>
        <dbReference type="ARBA" id="ARBA00023180"/>
    </source>
</evidence>
<dbReference type="InterPro" id="IPR008977">
    <property type="entry name" value="PHM/PNGase_F_dom_sf"/>
</dbReference>
<dbReference type="PANTHER" id="PTHR10157">
    <property type="entry name" value="DOPAMINE BETA HYDROXYLASE RELATED"/>
    <property type="match status" value="1"/>
</dbReference>
<dbReference type="EMBL" id="CAXLJM020000001">
    <property type="protein sequence ID" value="CAL8068080.1"/>
    <property type="molecule type" value="Genomic_DNA"/>
</dbReference>
<dbReference type="PROSITE" id="PS50836">
    <property type="entry name" value="DOMON"/>
    <property type="match status" value="1"/>
</dbReference>
<feature type="domain" description="DOMON" evidence="6">
    <location>
        <begin position="45"/>
        <end position="162"/>
    </location>
</feature>
<proteinExistence type="inferred from homology"/>
<evidence type="ECO:0000256" key="2">
    <source>
        <dbReference type="ARBA" id="ARBA00023157"/>
    </source>
</evidence>
<reference evidence="7 8" key="1">
    <citation type="submission" date="2024-08" db="EMBL/GenBank/DDBJ databases">
        <authorList>
            <person name="Cucini C."/>
            <person name="Frati F."/>
        </authorList>
    </citation>
    <scope>NUCLEOTIDE SEQUENCE [LARGE SCALE GENOMIC DNA]</scope>
</reference>
<gene>
    <name evidence="7" type="ORF">ODALV1_LOCUS101</name>
</gene>
<dbReference type="InterPro" id="IPR045266">
    <property type="entry name" value="DOH_DOMON"/>
</dbReference>
<sequence>MERLFRIFLIVSVVFSGIQAQTSSGSSNFVNPEPFRHRAILDPRGRYQLEWEVDFDEKTVIFNVTVQTKGFVGFGLSKKGKMLGADIVIGGIDEDGQAYFSDRHAIGHQLPEIDESQDWNLISSWERENTTFLSFSRAFDTCDPDHDLPITDDLITLIWSYGENDDDLQYHFHNRGAYQVYLLDPDYVPKEFREEDGNGINVQNGTAAGNLNVFSIGDTMTLPLQDTLYWCSFHKVPTTTKQHAVGFSTIIPNPDDRPHIHHLVIYRCYAPPGMDPDEFFGEAAASEGSECYLLSRPNPLPTQYCREGIQTWAVGGRPYFFPEHVGLPLSENGTEYWMMQVHYDNVSLLTNRTVDVRLEAYYTDDLRENDLGVFWVGELSHASASLLIPPSSRDHIMIGHCAEECTRKMFPEEGINIIGAMVHTHISGTGIRALQFRNNEELPWIAADDNYSFNYQQFRMLREERKVLPGDLLSNRCTYDTTDRNGSVITGGYPTRQEMCATLFYYYNRVSGYTDCRSDIREPEYMNLLGIQNASYNDVARQTLVNAPAQYAGMPVQDYANEYIDFTIELREELQWQHIFQRQVSICEDVVPRSWPEGTKGVNRQNVDTSDTEHETALPRGIPRYRRPEQCTRK</sequence>
<dbReference type="Pfam" id="PF03351">
    <property type="entry name" value="DOMON"/>
    <property type="match status" value="1"/>
</dbReference>
<dbReference type="SUPFAM" id="SSF49344">
    <property type="entry name" value="CBD9-like"/>
    <property type="match status" value="1"/>
</dbReference>
<dbReference type="Pfam" id="PF03712">
    <property type="entry name" value="Cu2_monoox_C"/>
    <property type="match status" value="1"/>
</dbReference>
<protein>
    <recommendedName>
        <fullName evidence="6">DOMON domain-containing protein</fullName>
    </recommendedName>
</protein>
<evidence type="ECO:0000256" key="1">
    <source>
        <dbReference type="ARBA" id="ARBA00010676"/>
    </source>
</evidence>
<dbReference type="SUPFAM" id="SSF49742">
    <property type="entry name" value="PHM/PNGase F"/>
    <property type="match status" value="2"/>
</dbReference>
<keyword evidence="3" id="KW-0325">Glycoprotein</keyword>
<dbReference type="Gene3D" id="2.60.120.310">
    <property type="entry name" value="Copper type II, ascorbate-dependent monooxygenase, N-terminal domain"/>
    <property type="match status" value="1"/>
</dbReference>
<dbReference type="SMART" id="SM00664">
    <property type="entry name" value="DoH"/>
    <property type="match status" value="1"/>
</dbReference>
<feature type="signal peptide" evidence="5">
    <location>
        <begin position="1"/>
        <end position="20"/>
    </location>
</feature>
<organism evidence="7 8">
    <name type="scientific">Orchesella dallaii</name>
    <dbReference type="NCBI Taxonomy" id="48710"/>
    <lineage>
        <taxon>Eukaryota</taxon>
        <taxon>Metazoa</taxon>
        <taxon>Ecdysozoa</taxon>
        <taxon>Arthropoda</taxon>
        <taxon>Hexapoda</taxon>
        <taxon>Collembola</taxon>
        <taxon>Entomobryomorpha</taxon>
        <taxon>Entomobryoidea</taxon>
        <taxon>Orchesellidae</taxon>
        <taxon>Orchesellinae</taxon>
        <taxon>Orchesella</taxon>
    </lineage>
</organism>
<evidence type="ECO:0000256" key="4">
    <source>
        <dbReference type="SAM" id="MobiDB-lite"/>
    </source>
</evidence>
<dbReference type="Pfam" id="PF01082">
    <property type="entry name" value="Cu2_monooxygen"/>
    <property type="match status" value="1"/>
</dbReference>
<comment type="similarity">
    <text evidence="1">Belongs to the copper type II ascorbate-dependent monooxygenase family.</text>
</comment>
<evidence type="ECO:0000259" key="6">
    <source>
        <dbReference type="PROSITE" id="PS50836"/>
    </source>
</evidence>
<evidence type="ECO:0000313" key="8">
    <source>
        <dbReference type="Proteomes" id="UP001642540"/>
    </source>
</evidence>
<name>A0ABP1PKM3_9HEXA</name>
<dbReference type="InterPro" id="IPR028460">
    <property type="entry name" value="Tbh/DBH"/>
</dbReference>
<comment type="caution">
    <text evidence="7">The sequence shown here is derived from an EMBL/GenBank/DDBJ whole genome shotgun (WGS) entry which is preliminary data.</text>
</comment>
<dbReference type="InterPro" id="IPR036939">
    <property type="entry name" value="Cu2_ascorb_mOase_N_sf"/>
</dbReference>
<dbReference type="InterPro" id="IPR000323">
    <property type="entry name" value="Cu2_ascorb_mOase_N"/>
</dbReference>
<feature type="region of interest" description="Disordered" evidence="4">
    <location>
        <begin position="597"/>
        <end position="634"/>
    </location>
</feature>